<reference evidence="2" key="2">
    <citation type="journal article" date="2018" name="Mol. Plant Microbe Interact.">
        <title>Genome sequence resources for the wheat stripe rust pathogen (Puccinia striiformis f. sp. tritici) and the barley stripe rust pathogen (Puccinia striiformis f. sp. hordei).</title>
        <authorList>
            <person name="Xia C."/>
            <person name="Wang M."/>
            <person name="Yin C."/>
            <person name="Cornejo O.E."/>
            <person name="Hulbert S.H."/>
            <person name="Chen X."/>
        </authorList>
    </citation>
    <scope>NUCLEOTIDE SEQUENCE [LARGE SCALE GENOMIC DNA]</scope>
    <source>
        <strain evidence="2">93-210</strain>
    </source>
</reference>
<reference evidence="2" key="1">
    <citation type="journal article" date="2018" name="BMC Genomics">
        <title>Genomic insights into host adaptation between the wheat stripe rust pathogen (Puccinia striiformis f. sp. tritici) and the barley stripe rust pathogen (Puccinia striiformis f. sp. hordei).</title>
        <authorList>
            <person name="Xia C."/>
            <person name="Wang M."/>
            <person name="Yin C."/>
            <person name="Cornejo O.E."/>
            <person name="Hulbert S.H."/>
            <person name="Chen X."/>
        </authorList>
    </citation>
    <scope>NUCLEOTIDE SEQUENCE [LARGE SCALE GENOMIC DNA]</scope>
    <source>
        <strain evidence="2">93-210</strain>
    </source>
</reference>
<organism evidence="1 2">
    <name type="scientific">Puccinia striiformis f. sp. tritici</name>
    <dbReference type="NCBI Taxonomy" id="168172"/>
    <lineage>
        <taxon>Eukaryota</taxon>
        <taxon>Fungi</taxon>
        <taxon>Dikarya</taxon>
        <taxon>Basidiomycota</taxon>
        <taxon>Pucciniomycotina</taxon>
        <taxon>Pucciniomycetes</taxon>
        <taxon>Pucciniales</taxon>
        <taxon>Pucciniaceae</taxon>
        <taxon>Puccinia</taxon>
    </lineage>
</organism>
<sequence>MDLAPHSCLSPDVPFTCPHVEYPAEQAVQSGMRQELVGQESSDGMYPSDPQITMKPPEYLPMEARSPPTEEQKKKIDDILKNYPVGQAYQIGRSNLYTLVQQPYSSKEYICGRVKIYDLDDSCGGSWRGCFGRKESANASASEGFPRRPGAM</sequence>
<dbReference type="Proteomes" id="UP001060170">
    <property type="component" value="Chromosome 14"/>
</dbReference>
<comment type="caution">
    <text evidence="1">The sequence shown here is derived from an EMBL/GenBank/DDBJ whole genome shotgun (WGS) entry which is preliminary data.</text>
</comment>
<proteinExistence type="predicted"/>
<keyword evidence="2" id="KW-1185">Reference proteome</keyword>
<accession>A0ACC0DVE8</accession>
<gene>
    <name evidence="1" type="ORF">MJO28_013666</name>
</gene>
<name>A0ACC0DVE8_9BASI</name>
<protein>
    <submittedName>
        <fullName evidence="1">Uncharacterized protein</fullName>
    </submittedName>
</protein>
<reference evidence="1 2" key="3">
    <citation type="journal article" date="2022" name="Microbiol. Spectr.">
        <title>Folding features and dynamics of 3D genome architecture in plant fungal pathogens.</title>
        <authorList>
            <person name="Xia C."/>
        </authorList>
    </citation>
    <scope>NUCLEOTIDE SEQUENCE [LARGE SCALE GENOMIC DNA]</scope>
    <source>
        <strain evidence="1 2">93-210</strain>
    </source>
</reference>
<evidence type="ECO:0000313" key="1">
    <source>
        <dbReference type="EMBL" id="KAI7940014.1"/>
    </source>
</evidence>
<dbReference type="EMBL" id="CM045878">
    <property type="protein sequence ID" value="KAI7940014.1"/>
    <property type="molecule type" value="Genomic_DNA"/>
</dbReference>
<evidence type="ECO:0000313" key="2">
    <source>
        <dbReference type="Proteomes" id="UP001060170"/>
    </source>
</evidence>